<dbReference type="EMBL" id="JAIZAY010000010">
    <property type="protein sequence ID" value="KAJ8034606.1"/>
    <property type="molecule type" value="Genomic_DNA"/>
</dbReference>
<keyword evidence="2" id="KW-1185">Reference proteome</keyword>
<dbReference type="SUPFAM" id="SSF101898">
    <property type="entry name" value="NHL repeat"/>
    <property type="match status" value="1"/>
</dbReference>
<dbReference type="AlphaFoldDB" id="A0A9Q1H6V5"/>
<reference evidence="1" key="1">
    <citation type="submission" date="2021-10" db="EMBL/GenBank/DDBJ databases">
        <title>Tropical sea cucumber genome reveals ecological adaptation and Cuvierian tubules defense mechanism.</title>
        <authorList>
            <person name="Chen T."/>
        </authorList>
    </citation>
    <scope>NUCLEOTIDE SEQUENCE</scope>
    <source>
        <strain evidence="1">Nanhai2018</strain>
        <tissue evidence="1">Muscle</tissue>
    </source>
</reference>
<dbReference type="Gene3D" id="2.130.10.10">
    <property type="entry name" value="YVTN repeat-like/Quinoprotein amine dehydrogenase"/>
    <property type="match status" value="1"/>
</dbReference>
<sequence>MILTCIGDKLELFDMKEDRAIKTCEVKLINHGWVTCMSVRENHVFIGFHQSHKITVYDLIDFNETQSFILHGMQICNHPCDMTVTTDRIYACINEGKKKGYQKTIIFGDKNGRMETLSELKEPIDGVRWYAWAITVNITLGVIAVAWSQNLDGTRKEKDAIAFYSLSSENVSSFLIIDVDVGVDRIRISDKGDRMVTGNYETGGVKFYDTVSLHTTILTARGRCFVYLNIYSLCLPTKSKKIAEFRCP</sequence>
<dbReference type="InterPro" id="IPR015943">
    <property type="entry name" value="WD40/YVTN_repeat-like_dom_sf"/>
</dbReference>
<evidence type="ECO:0000313" key="1">
    <source>
        <dbReference type="EMBL" id="KAJ8034606.1"/>
    </source>
</evidence>
<comment type="caution">
    <text evidence="1">The sequence shown here is derived from an EMBL/GenBank/DDBJ whole genome shotgun (WGS) entry which is preliminary data.</text>
</comment>
<protein>
    <submittedName>
        <fullName evidence="1">Uncharacterized protein</fullName>
    </submittedName>
</protein>
<accession>A0A9Q1H6V5</accession>
<name>A0A9Q1H6V5_HOLLE</name>
<dbReference type="Proteomes" id="UP001152320">
    <property type="component" value="Chromosome 10"/>
</dbReference>
<proteinExistence type="predicted"/>
<evidence type="ECO:0000313" key="2">
    <source>
        <dbReference type="Proteomes" id="UP001152320"/>
    </source>
</evidence>
<organism evidence="1 2">
    <name type="scientific">Holothuria leucospilota</name>
    <name type="common">Black long sea cucumber</name>
    <name type="synonym">Mertensiothuria leucospilota</name>
    <dbReference type="NCBI Taxonomy" id="206669"/>
    <lineage>
        <taxon>Eukaryota</taxon>
        <taxon>Metazoa</taxon>
        <taxon>Echinodermata</taxon>
        <taxon>Eleutherozoa</taxon>
        <taxon>Echinozoa</taxon>
        <taxon>Holothuroidea</taxon>
        <taxon>Aspidochirotacea</taxon>
        <taxon>Aspidochirotida</taxon>
        <taxon>Holothuriidae</taxon>
        <taxon>Holothuria</taxon>
    </lineage>
</organism>
<gene>
    <name evidence="1" type="ORF">HOLleu_21513</name>
</gene>